<organism evidence="1 2">
    <name type="scientific">Ceratitis capitata</name>
    <name type="common">Mediterranean fruit fly</name>
    <name type="synonym">Tephritis capitata</name>
    <dbReference type="NCBI Taxonomy" id="7213"/>
    <lineage>
        <taxon>Eukaryota</taxon>
        <taxon>Metazoa</taxon>
        <taxon>Ecdysozoa</taxon>
        <taxon>Arthropoda</taxon>
        <taxon>Hexapoda</taxon>
        <taxon>Insecta</taxon>
        <taxon>Pterygota</taxon>
        <taxon>Neoptera</taxon>
        <taxon>Endopterygota</taxon>
        <taxon>Diptera</taxon>
        <taxon>Brachycera</taxon>
        <taxon>Muscomorpha</taxon>
        <taxon>Tephritoidea</taxon>
        <taxon>Tephritidae</taxon>
        <taxon>Ceratitis</taxon>
        <taxon>Ceratitis</taxon>
    </lineage>
</organism>
<proteinExistence type="predicted"/>
<evidence type="ECO:0000313" key="2">
    <source>
        <dbReference type="Proteomes" id="UP000606786"/>
    </source>
</evidence>
<name>A0A811UTF1_CERCA</name>
<comment type="caution">
    <text evidence="1">The sequence shown here is derived from an EMBL/GenBank/DDBJ whole genome shotgun (WGS) entry which is preliminary data.</text>
</comment>
<reference evidence="1" key="1">
    <citation type="submission" date="2020-11" db="EMBL/GenBank/DDBJ databases">
        <authorList>
            <person name="Whitehead M."/>
        </authorList>
    </citation>
    <scope>NUCLEOTIDE SEQUENCE</scope>
    <source>
        <strain evidence="1">EGII</strain>
    </source>
</reference>
<protein>
    <submittedName>
        <fullName evidence="1">(Mediterranean fruit fly) hypothetical protein</fullName>
    </submittedName>
</protein>
<dbReference type="AlphaFoldDB" id="A0A811UTF1"/>
<gene>
    <name evidence="1" type="ORF">CCAP1982_LOCUS9723</name>
</gene>
<accession>A0A811UTF1</accession>
<evidence type="ECO:0000313" key="1">
    <source>
        <dbReference type="EMBL" id="CAD7001225.1"/>
    </source>
</evidence>
<dbReference type="EMBL" id="CAJHJT010000023">
    <property type="protein sequence ID" value="CAD7001225.1"/>
    <property type="molecule type" value="Genomic_DNA"/>
</dbReference>
<dbReference type="Proteomes" id="UP000606786">
    <property type="component" value="Unassembled WGS sequence"/>
</dbReference>
<keyword evidence="2" id="KW-1185">Reference proteome</keyword>
<sequence length="137" mass="15977">MSSRAFNFGVDDDVIIVNCVMPEEIGILSPLINPGYNEEARRKSIRNQWWNNNIWSFDLQKLCESFIISLLTKQMEYNFHSRTNGIPKKFEKETTYGEFEVNAFATKRGELCATYVTQFLIAVNFDECKIIKETILF</sequence>